<evidence type="ECO:0000259" key="6">
    <source>
        <dbReference type="PROSITE" id="PS50222"/>
    </source>
</evidence>
<feature type="domain" description="EF-hand" evidence="6">
    <location>
        <begin position="82"/>
        <end position="117"/>
    </location>
</feature>
<dbReference type="InterPro" id="IPR002048">
    <property type="entry name" value="EF_hand_dom"/>
</dbReference>
<dbReference type="GO" id="GO:0051015">
    <property type="term" value="F:actin filament binding"/>
    <property type="evidence" value="ECO:0007669"/>
    <property type="project" value="TreeGrafter"/>
</dbReference>
<dbReference type="Proteomes" id="UP000515154">
    <property type="component" value="Linkage group LG19"/>
</dbReference>
<dbReference type="PANTHER" id="PTHR10356">
    <property type="entry name" value="ALLOGRAFT INFLAMMATORY FACTOR-1"/>
    <property type="match status" value="1"/>
</dbReference>
<dbReference type="GO" id="GO:0032587">
    <property type="term" value="C:ruffle membrane"/>
    <property type="evidence" value="ECO:0007669"/>
    <property type="project" value="UniProtKB-SubCell"/>
</dbReference>
<keyword evidence="7" id="KW-1185">Reference proteome</keyword>
<evidence type="ECO:0000313" key="8">
    <source>
        <dbReference type="RefSeq" id="XP_036367006.1"/>
    </source>
</evidence>
<gene>
    <name evidence="8" type="primary">LOC115222267</name>
</gene>
<dbReference type="RefSeq" id="XP_036367006.1">
    <property type="nucleotide sequence ID" value="XM_036511113.1"/>
</dbReference>
<dbReference type="SUPFAM" id="SSF47473">
    <property type="entry name" value="EF-hand"/>
    <property type="match status" value="1"/>
</dbReference>
<dbReference type="AlphaFoldDB" id="A0A7E6FGX4"/>
<comment type="subcellular location">
    <subcellularLocation>
        <location evidence="1">Cell projection</location>
        <location evidence="1">Ruffle membrane</location>
        <topology evidence="1">Peripheral membrane protein</topology>
        <orientation evidence="1">Cytoplasmic side</orientation>
    </subcellularLocation>
</comment>
<keyword evidence="4" id="KW-0106">Calcium</keyword>
<evidence type="ECO:0000256" key="3">
    <source>
        <dbReference type="ARBA" id="ARBA00022737"/>
    </source>
</evidence>
<keyword evidence="3" id="KW-0677">Repeat</keyword>
<dbReference type="InterPro" id="IPR011992">
    <property type="entry name" value="EF-hand-dom_pair"/>
</dbReference>
<evidence type="ECO:0000256" key="5">
    <source>
        <dbReference type="SAM" id="MobiDB-lite"/>
    </source>
</evidence>
<evidence type="ECO:0000313" key="7">
    <source>
        <dbReference type="Proteomes" id="UP000515154"/>
    </source>
</evidence>
<dbReference type="PANTHER" id="PTHR10356:SF0">
    <property type="entry name" value="CALCIUM-BINDING PROTEIN B"/>
    <property type="match status" value="1"/>
</dbReference>
<dbReference type="GO" id="GO:0005884">
    <property type="term" value="C:actin filament"/>
    <property type="evidence" value="ECO:0007669"/>
    <property type="project" value="TreeGrafter"/>
</dbReference>
<dbReference type="SMART" id="SM00054">
    <property type="entry name" value="EFh"/>
    <property type="match status" value="2"/>
</dbReference>
<dbReference type="GO" id="GO:0051017">
    <property type="term" value="P:actin filament bundle assembly"/>
    <property type="evidence" value="ECO:0007669"/>
    <property type="project" value="TreeGrafter"/>
</dbReference>
<dbReference type="InterPro" id="IPR049025">
    <property type="entry name" value="AIF-1_EF_pair"/>
</dbReference>
<sequence>MPSLKYDPQGGKAFGILKEKQETELNRINQQFLDDIAYRDIEDLEEKLIRYKSQFMQFDQDVSGDLNIMDVKRMLERLGQAKTHLEIKKMIEQVDRTGTGVITYHDFVFMMIGKKSGILKLKISKRIIPKLAIWSFILYMICLLRELMIANVNISKNLFTSQEDFWKTGQGGEVKEINTKKVVIKRILMFEEKNKPKEQPKGPPPKRDLSNLP</sequence>
<keyword evidence="2" id="KW-0479">Metal-binding</keyword>
<proteinExistence type="predicted"/>
<accession>A0A7E6FGX4</accession>
<evidence type="ECO:0000256" key="2">
    <source>
        <dbReference type="ARBA" id="ARBA00022723"/>
    </source>
</evidence>
<protein>
    <submittedName>
        <fullName evidence="8">Allograft inflammatory factor 1 isoform X1</fullName>
    </submittedName>
</protein>
<dbReference type="PROSITE" id="PS50222">
    <property type="entry name" value="EF_HAND_2"/>
    <property type="match status" value="2"/>
</dbReference>
<organism evidence="7 8">
    <name type="scientific">Octopus sinensis</name>
    <name type="common">East Asian common octopus</name>
    <dbReference type="NCBI Taxonomy" id="2607531"/>
    <lineage>
        <taxon>Eukaryota</taxon>
        <taxon>Metazoa</taxon>
        <taxon>Spiralia</taxon>
        <taxon>Lophotrochozoa</taxon>
        <taxon>Mollusca</taxon>
        <taxon>Cephalopoda</taxon>
        <taxon>Coleoidea</taxon>
        <taxon>Octopodiformes</taxon>
        <taxon>Octopoda</taxon>
        <taxon>Incirrata</taxon>
        <taxon>Octopodidae</taxon>
        <taxon>Octopus</taxon>
    </lineage>
</organism>
<dbReference type="GO" id="GO:0005509">
    <property type="term" value="F:calcium ion binding"/>
    <property type="evidence" value="ECO:0007669"/>
    <property type="project" value="InterPro"/>
</dbReference>
<name>A0A7E6FGX4_9MOLL</name>
<evidence type="ECO:0000256" key="4">
    <source>
        <dbReference type="ARBA" id="ARBA00022837"/>
    </source>
</evidence>
<dbReference type="InterPro" id="IPR042433">
    <property type="entry name" value="AIF1/AIF1L"/>
</dbReference>
<dbReference type="Pfam" id="PF21008">
    <property type="entry name" value="AIF-1"/>
    <property type="match status" value="1"/>
</dbReference>
<feature type="region of interest" description="Disordered" evidence="5">
    <location>
        <begin position="193"/>
        <end position="213"/>
    </location>
</feature>
<reference evidence="8" key="1">
    <citation type="submission" date="2025-08" db="UniProtKB">
        <authorList>
            <consortium name="RefSeq"/>
        </authorList>
    </citation>
    <scope>IDENTIFICATION</scope>
</reference>
<dbReference type="GO" id="GO:0097178">
    <property type="term" value="P:ruffle assembly"/>
    <property type="evidence" value="ECO:0007669"/>
    <property type="project" value="TreeGrafter"/>
</dbReference>
<evidence type="ECO:0000256" key="1">
    <source>
        <dbReference type="ARBA" id="ARBA00004599"/>
    </source>
</evidence>
<dbReference type="Gene3D" id="1.10.238.10">
    <property type="entry name" value="EF-hand"/>
    <property type="match status" value="1"/>
</dbReference>
<feature type="domain" description="EF-hand" evidence="6">
    <location>
        <begin position="46"/>
        <end position="81"/>
    </location>
</feature>